<protein>
    <submittedName>
        <fullName evidence="2">Uncharacterized protein</fullName>
    </submittedName>
</protein>
<name>A0A976FS13_9BURK</name>
<reference evidence="2 3" key="1">
    <citation type="submission" date="2018-01" db="EMBL/GenBank/DDBJ databases">
        <authorList>
            <person name="Clerissi C."/>
        </authorList>
    </citation>
    <scope>NUCLEOTIDE SEQUENCE [LARGE SCALE GENOMIC DNA]</scope>
    <source>
        <strain evidence="2">Cupriavidus taiwanensis LMG 19430</strain>
    </source>
</reference>
<dbReference type="Proteomes" id="UP000257016">
    <property type="component" value="Unassembled WGS sequence"/>
</dbReference>
<organism evidence="2 3">
    <name type="scientific">Cupriavidus taiwanensis</name>
    <dbReference type="NCBI Taxonomy" id="164546"/>
    <lineage>
        <taxon>Bacteria</taxon>
        <taxon>Pseudomonadati</taxon>
        <taxon>Pseudomonadota</taxon>
        <taxon>Betaproteobacteria</taxon>
        <taxon>Burkholderiales</taxon>
        <taxon>Burkholderiaceae</taxon>
        <taxon>Cupriavidus</taxon>
    </lineage>
</organism>
<accession>A0A976FS13</accession>
<proteinExistence type="predicted"/>
<evidence type="ECO:0000256" key="1">
    <source>
        <dbReference type="SAM" id="MobiDB-lite"/>
    </source>
</evidence>
<gene>
    <name evidence="2" type="ORF">CBM2586_B90127</name>
</gene>
<sequence length="23" mass="2738">MRAHRVKNQPLRYSQRRVAAGNE</sequence>
<dbReference type="EMBL" id="OFSN01000027">
    <property type="protein sequence ID" value="SOY76171.1"/>
    <property type="molecule type" value="Genomic_DNA"/>
</dbReference>
<dbReference type="AlphaFoldDB" id="A0A976FS13"/>
<evidence type="ECO:0000313" key="2">
    <source>
        <dbReference type="EMBL" id="SOY76171.1"/>
    </source>
</evidence>
<evidence type="ECO:0000313" key="3">
    <source>
        <dbReference type="Proteomes" id="UP000257016"/>
    </source>
</evidence>
<feature type="region of interest" description="Disordered" evidence="1">
    <location>
        <begin position="1"/>
        <end position="23"/>
    </location>
</feature>
<comment type="caution">
    <text evidence="2">The sequence shown here is derived from an EMBL/GenBank/DDBJ whole genome shotgun (WGS) entry which is preliminary data.</text>
</comment>